<accession>A0A4S4MPK3</accession>
<dbReference type="GO" id="GO:0046475">
    <property type="term" value="P:glycerophospholipid catabolic process"/>
    <property type="evidence" value="ECO:0007669"/>
    <property type="project" value="TreeGrafter"/>
</dbReference>
<dbReference type="Pfam" id="PF01735">
    <property type="entry name" value="PLA2_B"/>
    <property type="match status" value="1"/>
</dbReference>
<dbReference type="PANTHER" id="PTHR10728">
    <property type="entry name" value="CYTOSOLIC PHOSPHOLIPASE A2"/>
    <property type="match status" value="1"/>
</dbReference>
<keyword evidence="7" id="KW-0472">Membrane</keyword>
<evidence type="ECO:0000259" key="8">
    <source>
        <dbReference type="Pfam" id="PF01735"/>
    </source>
</evidence>
<dbReference type="InterPro" id="IPR002642">
    <property type="entry name" value="LysoPLipase_cat_dom"/>
</dbReference>
<evidence type="ECO:0000313" key="9">
    <source>
        <dbReference type="EMBL" id="THH27869.1"/>
    </source>
</evidence>
<keyword evidence="7" id="KW-0812">Transmembrane</keyword>
<keyword evidence="7" id="KW-1133">Transmembrane helix</keyword>
<keyword evidence="4 5" id="KW-0443">Lipid metabolism</keyword>
<organism evidence="9 10">
    <name type="scientific">Antrodiella citrinella</name>
    <dbReference type="NCBI Taxonomy" id="2447956"/>
    <lineage>
        <taxon>Eukaryota</taxon>
        <taxon>Fungi</taxon>
        <taxon>Dikarya</taxon>
        <taxon>Basidiomycota</taxon>
        <taxon>Agaricomycotina</taxon>
        <taxon>Agaricomycetes</taxon>
        <taxon>Polyporales</taxon>
        <taxon>Steccherinaceae</taxon>
        <taxon>Antrodiella</taxon>
    </lineage>
</organism>
<dbReference type="GO" id="GO:0004623">
    <property type="term" value="F:phospholipase A2 activity"/>
    <property type="evidence" value="ECO:0007669"/>
    <property type="project" value="TreeGrafter"/>
</dbReference>
<evidence type="ECO:0000313" key="10">
    <source>
        <dbReference type="Proteomes" id="UP000308730"/>
    </source>
</evidence>
<keyword evidence="3 5" id="KW-0442">Lipid degradation</keyword>
<feature type="region of interest" description="Disordered" evidence="6">
    <location>
        <begin position="249"/>
        <end position="291"/>
    </location>
</feature>
<comment type="caution">
    <text evidence="9">The sequence shown here is derived from an EMBL/GenBank/DDBJ whole genome shotgun (WGS) entry which is preliminary data.</text>
</comment>
<dbReference type="PANTHER" id="PTHR10728:SF40">
    <property type="entry name" value="PATATIN FAMILY PROTEIN"/>
    <property type="match status" value="1"/>
</dbReference>
<dbReference type="GO" id="GO:0005829">
    <property type="term" value="C:cytosol"/>
    <property type="evidence" value="ECO:0007669"/>
    <property type="project" value="TreeGrafter"/>
</dbReference>
<dbReference type="EC" id="3.1.1.5" evidence="5"/>
<dbReference type="Proteomes" id="UP000308730">
    <property type="component" value="Unassembled WGS sequence"/>
</dbReference>
<gene>
    <name evidence="9" type="ORF">EUX98_g6326</name>
</gene>
<evidence type="ECO:0000256" key="6">
    <source>
        <dbReference type="SAM" id="MobiDB-lite"/>
    </source>
</evidence>
<proteinExistence type="inferred from homology"/>
<feature type="transmembrane region" description="Helical" evidence="7">
    <location>
        <begin position="74"/>
        <end position="95"/>
    </location>
</feature>
<evidence type="ECO:0000256" key="4">
    <source>
        <dbReference type="ARBA" id="ARBA00023098"/>
    </source>
</evidence>
<dbReference type="GO" id="GO:0004622">
    <property type="term" value="F:phosphatidylcholine lysophospholipase activity"/>
    <property type="evidence" value="ECO:0007669"/>
    <property type="project" value="UniProtKB-EC"/>
</dbReference>
<dbReference type="InterPro" id="IPR016035">
    <property type="entry name" value="Acyl_Trfase/lysoPLipase"/>
</dbReference>
<evidence type="ECO:0000256" key="1">
    <source>
        <dbReference type="ARBA" id="ARBA00008780"/>
    </source>
</evidence>
<dbReference type="EMBL" id="SGPM01000219">
    <property type="protein sequence ID" value="THH27869.1"/>
    <property type="molecule type" value="Genomic_DNA"/>
</dbReference>
<dbReference type="OrthoDB" id="4084751at2759"/>
<feature type="compositionally biased region" description="Basic and acidic residues" evidence="6">
    <location>
        <begin position="280"/>
        <end position="291"/>
    </location>
</feature>
<evidence type="ECO:0000256" key="5">
    <source>
        <dbReference type="RuleBase" id="RU362103"/>
    </source>
</evidence>
<dbReference type="AlphaFoldDB" id="A0A4S4MPK3"/>
<feature type="domain" description="PLA2c" evidence="8">
    <location>
        <begin position="33"/>
        <end position="195"/>
    </location>
</feature>
<keyword evidence="10" id="KW-1185">Reference proteome</keyword>
<evidence type="ECO:0000256" key="3">
    <source>
        <dbReference type="ARBA" id="ARBA00022963"/>
    </source>
</evidence>
<name>A0A4S4MPK3_9APHY</name>
<comment type="catalytic activity">
    <reaction evidence="5">
        <text>a 1-acyl-sn-glycero-3-phosphocholine + H2O = sn-glycerol 3-phosphocholine + a fatty acid + H(+)</text>
        <dbReference type="Rhea" id="RHEA:15177"/>
        <dbReference type="ChEBI" id="CHEBI:15377"/>
        <dbReference type="ChEBI" id="CHEBI:15378"/>
        <dbReference type="ChEBI" id="CHEBI:16870"/>
        <dbReference type="ChEBI" id="CHEBI:28868"/>
        <dbReference type="ChEBI" id="CHEBI:58168"/>
        <dbReference type="EC" id="3.1.1.5"/>
    </reaction>
</comment>
<dbReference type="Gene3D" id="3.40.1090.10">
    <property type="entry name" value="Cytosolic phospholipase A2 catalytic domain"/>
    <property type="match status" value="1"/>
</dbReference>
<evidence type="ECO:0000256" key="7">
    <source>
        <dbReference type="SAM" id="Phobius"/>
    </source>
</evidence>
<comment type="similarity">
    <text evidence="1 5">Belongs to the lysophospholipase family.</text>
</comment>
<sequence>MQLARTKKKTFLVDAEETDVLEEVETNLAKEIRTLWYEFTPLEIGCDEIGAWIPSWALGRHFESGKSTERRPELGLTILTGIFGSAFCASLKYYFQEIQPTLKLLPFQLYEWLENVVTENDRDLGLIHPVLPDQLPNFLKGLDGQLREGSPPDLTQSDYMGFMDAGAELNLPYYPLLRRDVDCVIALDASADSQVNSSLHQNLAKASNTSAPKDLWFTRAEELAAKRGLKTWPRGAAWPAAVQTSLASNGDTPPVFSPDSAADAANTKLAQSQETALAEQTEKQESTEGREMPIALTSENSGRHAALSACEVWIGSSRSTETKSSRLDELDEAALLRRDGIGIVYIPLGPNEKKVPGFDPFSVSTWRREVTPDESQSILDVAEANFCESREKIVRLLRAIWMRKRREREEKEWEAKIARLRRNLGANMR</sequence>
<protein>
    <recommendedName>
        <fullName evidence="5">Lysophospholipase</fullName>
        <ecNumber evidence="5">3.1.1.5</ecNumber>
    </recommendedName>
</protein>
<keyword evidence="2 5" id="KW-0378">Hydrolase</keyword>
<dbReference type="SUPFAM" id="SSF52151">
    <property type="entry name" value="FabD/lysophospholipase-like"/>
    <property type="match status" value="1"/>
</dbReference>
<evidence type="ECO:0000256" key="2">
    <source>
        <dbReference type="ARBA" id="ARBA00022801"/>
    </source>
</evidence>
<reference evidence="9 10" key="1">
    <citation type="submission" date="2019-02" db="EMBL/GenBank/DDBJ databases">
        <title>Genome sequencing of the rare red list fungi Antrodiella citrinella (Flaviporus citrinellus).</title>
        <authorList>
            <person name="Buettner E."/>
            <person name="Kellner H."/>
        </authorList>
    </citation>
    <scope>NUCLEOTIDE SEQUENCE [LARGE SCALE GENOMIC DNA]</scope>
    <source>
        <strain evidence="9 10">DSM 108506</strain>
    </source>
</reference>